<keyword evidence="6" id="KW-1185">Reference proteome</keyword>
<sequence length="276" mass="29827">MAAPRRISPGEQPMSASPSKASDASSKWLWRSRPGAAPRVRLICVPYAGGGAASFRTWPAKLPADVELLAIQLPGRGMRMGEPLLRRVEQVVDAVGPLLTDSPVPFVLFGHSMGAILSFNLCRWLRNQGHPLPARLIVSGHRAPNLPDPEPPKHHLSDAALLDRIRRYGGTPEEILREPELMELMLPILRADFELLGTHAYTSAAPLPVPLLALGGADDPNAPPDTIEAWREHAAGEFSSRIFPGGHFFLHTEEAAVLPVIAEEIAKVRSPAAAPV</sequence>
<feature type="compositionally biased region" description="Low complexity" evidence="3">
    <location>
        <begin position="15"/>
        <end position="27"/>
    </location>
</feature>
<comment type="caution">
    <text evidence="5">The sequence shown here is derived from an EMBL/GenBank/DDBJ whole genome shotgun (WGS) entry which is preliminary data.</text>
</comment>
<gene>
    <name evidence="5" type="ORF">CAP_3216</name>
</gene>
<dbReference type="GO" id="GO:0008610">
    <property type="term" value="P:lipid biosynthetic process"/>
    <property type="evidence" value="ECO:0007669"/>
    <property type="project" value="TreeGrafter"/>
</dbReference>
<keyword evidence="2" id="KW-0378">Hydrolase</keyword>
<dbReference type="AlphaFoldDB" id="A0A017T8A5"/>
<dbReference type="OrthoDB" id="8480037at2"/>
<dbReference type="PANTHER" id="PTHR11487">
    <property type="entry name" value="THIOESTERASE"/>
    <property type="match status" value="1"/>
</dbReference>
<dbReference type="InterPro" id="IPR012223">
    <property type="entry name" value="TEII"/>
</dbReference>
<dbReference type="SMART" id="SM00824">
    <property type="entry name" value="PKS_TE"/>
    <property type="match status" value="1"/>
</dbReference>
<proteinExistence type="inferred from homology"/>
<dbReference type="InterPro" id="IPR029058">
    <property type="entry name" value="AB_hydrolase_fold"/>
</dbReference>
<name>A0A017T8A5_9BACT</name>
<evidence type="ECO:0000256" key="2">
    <source>
        <dbReference type="ARBA" id="ARBA00022801"/>
    </source>
</evidence>
<comment type="similarity">
    <text evidence="1">Belongs to the thioesterase family.</text>
</comment>
<dbReference type="PANTHER" id="PTHR11487:SF0">
    <property type="entry name" value="S-ACYL FATTY ACID SYNTHASE THIOESTERASE, MEDIUM CHAIN"/>
    <property type="match status" value="1"/>
</dbReference>
<dbReference type="Gene3D" id="3.40.50.1820">
    <property type="entry name" value="alpha/beta hydrolase"/>
    <property type="match status" value="1"/>
</dbReference>
<dbReference type="GO" id="GO:0016787">
    <property type="term" value="F:hydrolase activity"/>
    <property type="evidence" value="ECO:0007669"/>
    <property type="project" value="UniProtKB-KW"/>
</dbReference>
<dbReference type="Proteomes" id="UP000019678">
    <property type="component" value="Unassembled WGS sequence"/>
</dbReference>
<evidence type="ECO:0000313" key="6">
    <source>
        <dbReference type="Proteomes" id="UP000019678"/>
    </source>
</evidence>
<dbReference type="InterPro" id="IPR001031">
    <property type="entry name" value="Thioesterase"/>
</dbReference>
<reference evidence="5 6" key="1">
    <citation type="submission" date="2013-05" db="EMBL/GenBank/DDBJ databases">
        <title>Genome assembly of Chondromyces apiculatus DSM 436.</title>
        <authorList>
            <person name="Sharma G."/>
            <person name="Khatri I."/>
            <person name="Kaur C."/>
            <person name="Mayilraj S."/>
            <person name="Subramanian S."/>
        </authorList>
    </citation>
    <scope>NUCLEOTIDE SEQUENCE [LARGE SCALE GENOMIC DNA]</scope>
    <source>
        <strain evidence="5 6">DSM 436</strain>
    </source>
</reference>
<organism evidence="5 6">
    <name type="scientific">Chondromyces apiculatus DSM 436</name>
    <dbReference type="NCBI Taxonomy" id="1192034"/>
    <lineage>
        <taxon>Bacteria</taxon>
        <taxon>Pseudomonadati</taxon>
        <taxon>Myxococcota</taxon>
        <taxon>Polyangia</taxon>
        <taxon>Polyangiales</taxon>
        <taxon>Polyangiaceae</taxon>
        <taxon>Chondromyces</taxon>
    </lineage>
</organism>
<feature type="domain" description="Thioesterase TesA-like" evidence="4">
    <location>
        <begin position="43"/>
        <end position="261"/>
    </location>
</feature>
<evidence type="ECO:0000313" key="5">
    <source>
        <dbReference type="EMBL" id="EYF05488.1"/>
    </source>
</evidence>
<dbReference type="Pfam" id="PF00975">
    <property type="entry name" value="Thioesterase"/>
    <property type="match status" value="1"/>
</dbReference>
<evidence type="ECO:0000256" key="1">
    <source>
        <dbReference type="ARBA" id="ARBA00007169"/>
    </source>
</evidence>
<dbReference type="SUPFAM" id="SSF53474">
    <property type="entry name" value="alpha/beta-Hydrolases"/>
    <property type="match status" value="1"/>
</dbReference>
<dbReference type="InterPro" id="IPR020802">
    <property type="entry name" value="TesA-like"/>
</dbReference>
<feature type="region of interest" description="Disordered" evidence="3">
    <location>
        <begin position="1"/>
        <end position="27"/>
    </location>
</feature>
<dbReference type="EMBL" id="ASRX01000023">
    <property type="protein sequence ID" value="EYF05488.1"/>
    <property type="molecule type" value="Genomic_DNA"/>
</dbReference>
<accession>A0A017T8A5</accession>
<dbReference type="STRING" id="1192034.CAP_3216"/>
<evidence type="ECO:0000259" key="4">
    <source>
        <dbReference type="SMART" id="SM00824"/>
    </source>
</evidence>
<evidence type="ECO:0000256" key="3">
    <source>
        <dbReference type="SAM" id="MobiDB-lite"/>
    </source>
</evidence>
<dbReference type="eggNOG" id="COG3208">
    <property type="taxonomic scope" value="Bacteria"/>
</dbReference>
<protein>
    <submittedName>
        <fullName evidence="5">Putative thioesterase involved in non-ribosomal peptide biosynthesis</fullName>
    </submittedName>
</protein>